<dbReference type="SUPFAM" id="SSF52540">
    <property type="entry name" value="P-loop containing nucleoside triphosphate hydrolases"/>
    <property type="match status" value="2"/>
</dbReference>
<evidence type="ECO:0000313" key="5">
    <source>
        <dbReference type="Proteomes" id="UP000299367"/>
    </source>
</evidence>
<proteinExistence type="predicted"/>
<dbReference type="SMART" id="SM00487">
    <property type="entry name" value="DEXDc"/>
    <property type="match status" value="1"/>
</dbReference>
<protein>
    <submittedName>
        <fullName evidence="4">Helicase domain-containing protein</fullName>
    </submittedName>
</protein>
<dbReference type="EMBL" id="BJCF01000012">
    <property type="protein sequence ID" value="GCL41757.1"/>
    <property type="molecule type" value="Genomic_DNA"/>
</dbReference>
<dbReference type="Proteomes" id="UP000299367">
    <property type="component" value="Unassembled WGS sequence"/>
</dbReference>
<keyword evidence="1" id="KW-0378">Hydrolase</keyword>
<organism evidence="4 5">
    <name type="scientific">Dolichospermum planctonicum</name>
    <dbReference type="NCBI Taxonomy" id="136072"/>
    <lineage>
        <taxon>Bacteria</taxon>
        <taxon>Bacillati</taxon>
        <taxon>Cyanobacteriota</taxon>
        <taxon>Cyanophyceae</taxon>
        <taxon>Nostocales</taxon>
        <taxon>Aphanizomenonaceae</taxon>
        <taxon>Dolichospermum</taxon>
    </lineage>
</organism>
<gene>
    <name evidence="4" type="ORF">NIES80_14540</name>
</gene>
<dbReference type="InterPro" id="IPR001650">
    <property type="entry name" value="Helicase_C-like"/>
</dbReference>
<evidence type="ECO:0000259" key="2">
    <source>
        <dbReference type="PROSITE" id="PS51192"/>
    </source>
</evidence>
<keyword evidence="4" id="KW-0067">ATP-binding</keyword>
<dbReference type="PROSITE" id="PS51192">
    <property type="entry name" value="HELICASE_ATP_BIND_1"/>
    <property type="match status" value="1"/>
</dbReference>
<keyword evidence="4" id="KW-0347">Helicase</keyword>
<accession>A0A480AA15</accession>
<feature type="domain" description="Helicase C-terminal" evidence="3">
    <location>
        <begin position="723"/>
        <end position="884"/>
    </location>
</feature>
<dbReference type="OrthoDB" id="9814088at2"/>
<dbReference type="SMART" id="SM00490">
    <property type="entry name" value="HELICc"/>
    <property type="match status" value="1"/>
</dbReference>
<dbReference type="GO" id="GO:0004386">
    <property type="term" value="F:helicase activity"/>
    <property type="evidence" value="ECO:0007669"/>
    <property type="project" value="UniProtKB-KW"/>
</dbReference>
<reference evidence="5" key="1">
    <citation type="submission" date="2019-02" db="EMBL/GenBank/DDBJ databases">
        <title>Draft genome sequence of Dolichospermum planctonicum NIES-80.</title>
        <authorList>
            <person name="Yamaguchi H."/>
            <person name="Suzuki S."/>
            <person name="Kawachi M."/>
        </authorList>
    </citation>
    <scope>NUCLEOTIDE SEQUENCE [LARGE SCALE GENOMIC DNA]</scope>
    <source>
        <strain evidence="5">NIES-80</strain>
    </source>
</reference>
<dbReference type="InterPro" id="IPR049730">
    <property type="entry name" value="SNF2/RAD54-like_C"/>
</dbReference>
<dbReference type="Gene3D" id="3.30.870.10">
    <property type="entry name" value="Endonuclease Chain A"/>
    <property type="match status" value="1"/>
</dbReference>
<evidence type="ECO:0000256" key="1">
    <source>
        <dbReference type="ARBA" id="ARBA00022801"/>
    </source>
</evidence>
<dbReference type="InterPro" id="IPR014001">
    <property type="entry name" value="Helicase_ATP-bd"/>
</dbReference>
<dbReference type="SUPFAM" id="SSF56024">
    <property type="entry name" value="Phospholipase D/nuclease"/>
    <property type="match status" value="1"/>
</dbReference>
<dbReference type="CDD" id="cd09178">
    <property type="entry name" value="PLDc_N_Snf2_like"/>
    <property type="match status" value="1"/>
</dbReference>
<dbReference type="InterPro" id="IPR027417">
    <property type="entry name" value="P-loop_NTPase"/>
</dbReference>
<dbReference type="PANTHER" id="PTHR45766">
    <property type="entry name" value="DNA ANNEALING HELICASE AND ENDONUCLEASE ZRANB3 FAMILY MEMBER"/>
    <property type="match status" value="1"/>
</dbReference>
<dbReference type="CDD" id="cd18793">
    <property type="entry name" value="SF2_C_SNF"/>
    <property type="match status" value="1"/>
</dbReference>
<dbReference type="InterPro" id="IPR038718">
    <property type="entry name" value="SNF2-like_sf"/>
</dbReference>
<comment type="caution">
    <text evidence="4">The sequence shown here is derived from an EMBL/GenBank/DDBJ whole genome shotgun (WGS) entry which is preliminary data.</text>
</comment>
<evidence type="ECO:0000313" key="4">
    <source>
        <dbReference type="EMBL" id="GCL41757.1"/>
    </source>
</evidence>
<keyword evidence="4" id="KW-0547">Nucleotide-binding</keyword>
<dbReference type="Pfam" id="PF00271">
    <property type="entry name" value="Helicase_C"/>
    <property type="match status" value="1"/>
</dbReference>
<dbReference type="InterPro" id="IPR025202">
    <property type="entry name" value="PLD-like_dom"/>
</dbReference>
<dbReference type="Gene3D" id="3.40.50.10810">
    <property type="entry name" value="Tandem AAA-ATPase domain"/>
    <property type="match status" value="2"/>
</dbReference>
<feature type="domain" description="Helicase ATP-binding" evidence="2">
    <location>
        <begin position="265"/>
        <end position="403"/>
    </location>
</feature>
<dbReference type="PANTHER" id="PTHR45766:SF6">
    <property type="entry name" value="SWI_SNF-RELATED MATRIX-ASSOCIATED ACTIN-DEPENDENT REGULATOR OF CHROMATIN SUBFAMILY A-LIKE PROTEIN 1"/>
    <property type="match status" value="1"/>
</dbReference>
<dbReference type="PROSITE" id="PS51194">
    <property type="entry name" value="HELICASE_CTER"/>
    <property type="match status" value="1"/>
</dbReference>
<dbReference type="AlphaFoldDB" id="A0A480AA15"/>
<sequence>MPHIFDNINEKLLPQLKESLKDAHRADFCVGYFNLRGWKLIQEEIEQFTGGENNCCRLLIGMQKLPKDELNQVLGLGISPKPISQGDANNLRERIVQEFSQQLMIGKPNNDDELGLKRLKSQLKSKKVIVKLYLRRPLHAKLYLMPQSHHNLKAIAFLGSSNLTFSGLSTQGELNVDILDNDATNKLQTWFDERWEDRFCIDISDELAEIIDESWATEKLISPYYVYLKMAYHLSQEARDGLSQYTIPYDFQLFPFQAAAVRIAAHYVNRRGGVLIGDVVGLGKTLVGTAIAKIIEEELGISTLIICPKNLVSMWENYKDEYGLTAKVISISQVGKILPTIPARFRLVLIDESHNLRNREGQRYAAIKEYIEQSGSRCILLTATPYNKSYFDLSAQLRLFVPEDKNLIIKPDNLIKELGGEHEFNRKHPQTNISTLAAFEKSEYFEDWQLLMNRYMIRRTRSFIKNNYADTDPINERKYLQFPNGTRSYFPTRIPKTAKFTINNDDNYGKLYSGEVVEIINSLSLPRYGLGNYTLDKYKQPPTAAQQQILNSLSRGGRRLMGFCRTNLFKRLESSGNAFLESLERHILRNYVYLHALENKLDIPIGTQDAEFLDTTNNDEDADNINSTNLDFEIADDDHAENDDHNDEVNFASLTSKEAEYKRQAKAIYELYQNKYQKRFKWLDSRLFKSELKKHLREDALSLLKLLHNCGEWNYQEDQKLQTLQKLITETHENEKILIFTQFADTARYLQECLEKTNITQTALVTGKINDPTALAYRFSPESNKQNILQEQQIRILIATDVLSEGQNLQDCRIIINYDLPWAIIRLIQRIGRVDRIGQKASEILCYSFLPAEGVEELINLRGRLSERLQQNANVVGTDEAFFEDSLSDQEILDLYHEKSGIFDKEDDGEVDLTSEAFQIWKNAIDADPSLEQTIKGLPNVIYSTREYEGTNLDPQGVLMYLRTAEGTDALAWINREGKSVTQSQMRILRVARCNRDTPPLKRHPQHHEIVSQGADLILEQQNSTGGQLGSPKSARYRTYYKLDAYIKRTETPLFPLGEDWQNLKKAVEEIYLYPLKETTVIKINRQLKSGITDEQLAAMIVSLRDNNSLCIIHPEDVQQEARIICSLGLFSGC</sequence>
<dbReference type="Gene3D" id="3.40.50.300">
    <property type="entry name" value="P-loop containing nucleotide triphosphate hydrolases"/>
    <property type="match status" value="1"/>
</dbReference>
<dbReference type="RefSeq" id="WP_137907449.1">
    <property type="nucleotide sequence ID" value="NZ_BJCF01000012.1"/>
</dbReference>
<name>A0A480AA15_9CYAN</name>
<dbReference type="Pfam" id="PF13091">
    <property type="entry name" value="PLDc_2"/>
    <property type="match status" value="1"/>
</dbReference>
<dbReference type="GO" id="GO:0016787">
    <property type="term" value="F:hydrolase activity"/>
    <property type="evidence" value="ECO:0007669"/>
    <property type="project" value="UniProtKB-KW"/>
</dbReference>
<evidence type="ECO:0000259" key="3">
    <source>
        <dbReference type="PROSITE" id="PS51194"/>
    </source>
</evidence>